<feature type="compositionally biased region" description="Acidic residues" evidence="1">
    <location>
        <begin position="88"/>
        <end position="98"/>
    </location>
</feature>
<organism evidence="2 3">
    <name type="scientific">Limosa lapponica baueri</name>
    <dbReference type="NCBI Taxonomy" id="1758121"/>
    <lineage>
        <taxon>Eukaryota</taxon>
        <taxon>Metazoa</taxon>
        <taxon>Chordata</taxon>
        <taxon>Craniata</taxon>
        <taxon>Vertebrata</taxon>
        <taxon>Euteleostomi</taxon>
        <taxon>Archelosauria</taxon>
        <taxon>Archosauria</taxon>
        <taxon>Dinosauria</taxon>
        <taxon>Saurischia</taxon>
        <taxon>Theropoda</taxon>
        <taxon>Coelurosauria</taxon>
        <taxon>Aves</taxon>
        <taxon>Neognathae</taxon>
        <taxon>Neoaves</taxon>
        <taxon>Charadriiformes</taxon>
        <taxon>Scolopacidae</taxon>
        <taxon>Limosa</taxon>
    </lineage>
</organism>
<dbReference type="EMBL" id="KZ505805">
    <property type="protein sequence ID" value="PKU44760.1"/>
    <property type="molecule type" value="Genomic_DNA"/>
</dbReference>
<gene>
    <name evidence="2" type="ORF">llap_4938</name>
</gene>
<dbReference type="AlphaFoldDB" id="A0A2I0UFE3"/>
<dbReference type="Proteomes" id="UP000233556">
    <property type="component" value="Unassembled WGS sequence"/>
</dbReference>
<accession>A0A2I0UFE3</accession>
<proteinExistence type="predicted"/>
<evidence type="ECO:0000256" key="1">
    <source>
        <dbReference type="SAM" id="MobiDB-lite"/>
    </source>
</evidence>
<reference evidence="3" key="1">
    <citation type="submission" date="2017-11" db="EMBL/GenBank/DDBJ databases">
        <authorList>
            <person name="Lima N.C."/>
            <person name="Parody-Merino A.M."/>
            <person name="Battley P.F."/>
            <person name="Fidler A.E."/>
            <person name="Prosdocimi F."/>
        </authorList>
    </citation>
    <scope>NUCLEOTIDE SEQUENCE [LARGE SCALE GENOMIC DNA]</scope>
</reference>
<evidence type="ECO:0000313" key="2">
    <source>
        <dbReference type="EMBL" id="PKU44760.1"/>
    </source>
</evidence>
<dbReference type="OrthoDB" id="10450288at2759"/>
<keyword evidence="3" id="KW-1185">Reference proteome</keyword>
<name>A0A2I0UFE3_LIMLA</name>
<reference evidence="3" key="2">
    <citation type="submission" date="2017-12" db="EMBL/GenBank/DDBJ databases">
        <title>Genome sequence of the Bar-tailed Godwit (Limosa lapponica baueri).</title>
        <authorList>
            <person name="Lima N.C.B."/>
            <person name="Parody-Merino A.M."/>
            <person name="Battley P.F."/>
            <person name="Fidler A.E."/>
            <person name="Prosdocimi F."/>
        </authorList>
    </citation>
    <scope>NUCLEOTIDE SEQUENCE [LARGE SCALE GENOMIC DNA]</scope>
</reference>
<feature type="region of interest" description="Disordered" evidence="1">
    <location>
        <begin position="75"/>
        <end position="121"/>
    </location>
</feature>
<protein>
    <submittedName>
        <fullName evidence="2">Suppression of tumorigenicity 5 protein isoform x4</fullName>
    </submittedName>
</protein>
<evidence type="ECO:0000313" key="3">
    <source>
        <dbReference type="Proteomes" id="UP000233556"/>
    </source>
</evidence>
<sequence>MLEQAPGMTHGEKSPGWSRFFGRICDPVEDPRWGSLFMKDYIPWKRPMVEQFVKNCSLWEGLMLKKSTVFRGRDPMLEQGKSVRSPPPEEEGAAETCEELTTTSIPRSPVLLKGRRQKNWA</sequence>